<accession>A0A7G9WG53</accession>
<reference evidence="4 5" key="1">
    <citation type="submission" date="2020-08" db="EMBL/GenBank/DDBJ databases">
        <authorList>
            <person name="Ren C."/>
            <person name="Gu Y."/>
            <person name="Xu Y."/>
        </authorList>
    </citation>
    <scope>NUCLEOTIDE SEQUENCE [LARGE SCALE GENOMIC DNA]</scope>
    <source>
        <strain evidence="4 5">LBM18003</strain>
    </source>
</reference>
<dbReference type="InterPro" id="IPR010982">
    <property type="entry name" value="Lambda_DNA-bd_dom_sf"/>
</dbReference>
<dbReference type="Pfam" id="PF07853">
    <property type="entry name" value="DUF1648"/>
    <property type="match status" value="1"/>
</dbReference>
<dbReference type="Gene3D" id="1.10.260.40">
    <property type="entry name" value="lambda repressor-like DNA-binding domains"/>
    <property type="match status" value="1"/>
</dbReference>
<dbReference type="PROSITE" id="PS50943">
    <property type="entry name" value="HTH_CROC1"/>
    <property type="match status" value="1"/>
</dbReference>
<dbReference type="KEGG" id="caml:H6X83_12155"/>
<gene>
    <name evidence="4" type="ORF">H6X83_12155</name>
</gene>
<evidence type="ECO:0000313" key="4">
    <source>
        <dbReference type="EMBL" id="QNO17665.1"/>
    </source>
</evidence>
<dbReference type="Proteomes" id="UP000516046">
    <property type="component" value="Chromosome"/>
</dbReference>
<dbReference type="InterPro" id="IPR001387">
    <property type="entry name" value="Cro/C1-type_HTH"/>
</dbReference>
<keyword evidence="5" id="KW-1185">Reference proteome</keyword>
<feature type="domain" description="HTH cro/C1-type" evidence="3">
    <location>
        <begin position="28"/>
        <end position="82"/>
    </location>
</feature>
<dbReference type="InterPro" id="IPR012867">
    <property type="entry name" value="DUF1648"/>
</dbReference>
<dbReference type="PANTHER" id="PTHR46558">
    <property type="entry name" value="TRACRIPTIONAL REGULATORY PROTEIN-RELATED-RELATED"/>
    <property type="match status" value="1"/>
</dbReference>
<evidence type="ECO:0000259" key="3">
    <source>
        <dbReference type="PROSITE" id="PS50943"/>
    </source>
</evidence>
<protein>
    <submittedName>
        <fullName evidence="4">Helix-turn-helix domain-containing protein</fullName>
    </submittedName>
</protein>
<dbReference type="RefSeq" id="WP_212506728.1">
    <property type="nucleotide sequence ID" value="NZ_CP060696.1"/>
</dbReference>
<feature type="transmembrane region" description="Helical" evidence="2">
    <location>
        <begin position="121"/>
        <end position="141"/>
    </location>
</feature>
<sequence>MTLGVMHVGEFWIKREGEMEQMTLGQRIQMCRKRRGLSQEQLGDQMGVSRQAVSKWEQDTARPDIEKLVALAQLFELSTDELLKGIADEAEDDGTAWPIDPDAPFRGWRGRKLPYNGFQKGCRVAGCLLLGGMLIYLLTVYQSLPQTIPTHWNAAGAADAWGSRSSIWWMFLVGAVMYAGMEVLCRFPSVWNMPGNLTEGNWRSIYTTMRNTLEVTNCIMAAMFCYLALPAIYPQLPIGLPLLLFLGVYMLVFVLGMIRVYRLGKPKANK</sequence>
<feature type="transmembrane region" description="Helical" evidence="2">
    <location>
        <begin position="213"/>
        <end position="233"/>
    </location>
</feature>
<keyword evidence="2" id="KW-0472">Membrane</keyword>
<evidence type="ECO:0000256" key="2">
    <source>
        <dbReference type="SAM" id="Phobius"/>
    </source>
</evidence>
<dbReference type="Pfam" id="PF01381">
    <property type="entry name" value="HTH_3"/>
    <property type="match status" value="1"/>
</dbReference>
<evidence type="ECO:0000313" key="5">
    <source>
        <dbReference type="Proteomes" id="UP000516046"/>
    </source>
</evidence>
<dbReference type="PANTHER" id="PTHR46558:SF11">
    <property type="entry name" value="HTH-TYPE TRANSCRIPTIONAL REGULATOR XRE"/>
    <property type="match status" value="1"/>
</dbReference>
<feature type="transmembrane region" description="Helical" evidence="2">
    <location>
        <begin position="167"/>
        <end position="185"/>
    </location>
</feature>
<keyword evidence="2" id="KW-1133">Transmembrane helix</keyword>
<name>A0A7G9WG53_9FIRM</name>
<keyword evidence="1" id="KW-0238">DNA-binding</keyword>
<feature type="transmembrane region" description="Helical" evidence="2">
    <location>
        <begin position="239"/>
        <end position="261"/>
    </location>
</feature>
<dbReference type="SMART" id="SM00530">
    <property type="entry name" value="HTH_XRE"/>
    <property type="match status" value="1"/>
</dbReference>
<dbReference type="EMBL" id="CP060696">
    <property type="protein sequence ID" value="QNO17665.1"/>
    <property type="molecule type" value="Genomic_DNA"/>
</dbReference>
<proteinExistence type="predicted"/>
<dbReference type="AlphaFoldDB" id="A0A7G9WG53"/>
<organism evidence="4 5">
    <name type="scientific">Caproicibacterium amylolyticum</name>
    <dbReference type="NCBI Taxonomy" id="2766537"/>
    <lineage>
        <taxon>Bacteria</taxon>
        <taxon>Bacillati</taxon>
        <taxon>Bacillota</taxon>
        <taxon>Clostridia</taxon>
        <taxon>Eubacteriales</taxon>
        <taxon>Oscillospiraceae</taxon>
        <taxon>Caproicibacterium</taxon>
    </lineage>
</organism>
<evidence type="ECO:0000256" key="1">
    <source>
        <dbReference type="ARBA" id="ARBA00023125"/>
    </source>
</evidence>
<dbReference type="GO" id="GO:0003677">
    <property type="term" value="F:DNA binding"/>
    <property type="evidence" value="ECO:0007669"/>
    <property type="project" value="UniProtKB-KW"/>
</dbReference>
<dbReference type="CDD" id="cd00093">
    <property type="entry name" value="HTH_XRE"/>
    <property type="match status" value="1"/>
</dbReference>
<dbReference type="SUPFAM" id="SSF47413">
    <property type="entry name" value="lambda repressor-like DNA-binding domains"/>
    <property type="match status" value="1"/>
</dbReference>
<keyword evidence="2" id="KW-0812">Transmembrane</keyword>